<protein>
    <submittedName>
        <fullName evidence="9">TolC family protein</fullName>
    </submittedName>
</protein>
<evidence type="ECO:0000313" key="10">
    <source>
        <dbReference type="Proteomes" id="UP000606724"/>
    </source>
</evidence>
<name>A0ABR8RKZ1_9GAMM</name>
<evidence type="ECO:0000256" key="2">
    <source>
        <dbReference type="ARBA" id="ARBA00007613"/>
    </source>
</evidence>
<dbReference type="PANTHER" id="PTHR30026">
    <property type="entry name" value="OUTER MEMBRANE PROTEIN TOLC"/>
    <property type="match status" value="1"/>
</dbReference>
<evidence type="ECO:0000256" key="5">
    <source>
        <dbReference type="ARBA" id="ARBA00022692"/>
    </source>
</evidence>
<evidence type="ECO:0000256" key="6">
    <source>
        <dbReference type="ARBA" id="ARBA00023136"/>
    </source>
</evidence>
<dbReference type="EMBL" id="JACSQR010000037">
    <property type="protein sequence ID" value="MBD7948476.1"/>
    <property type="molecule type" value="Genomic_DNA"/>
</dbReference>
<evidence type="ECO:0000256" key="4">
    <source>
        <dbReference type="ARBA" id="ARBA00022452"/>
    </source>
</evidence>
<evidence type="ECO:0000313" key="9">
    <source>
        <dbReference type="EMBL" id="MBD7948476.1"/>
    </source>
</evidence>
<keyword evidence="10" id="KW-1185">Reference proteome</keyword>
<dbReference type="SUPFAM" id="SSF56954">
    <property type="entry name" value="Outer membrane efflux proteins (OEP)"/>
    <property type="match status" value="1"/>
</dbReference>
<evidence type="ECO:0000256" key="3">
    <source>
        <dbReference type="ARBA" id="ARBA00022448"/>
    </source>
</evidence>
<evidence type="ECO:0000256" key="8">
    <source>
        <dbReference type="SAM" id="SignalP"/>
    </source>
</evidence>
<keyword evidence="4" id="KW-1134">Transmembrane beta strand</keyword>
<keyword evidence="6" id="KW-0472">Membrane</keyword>
<dbReference type="RefSeq" id="WP_191692355.1">
    <property type="nucleotide sequence ID" value="NZ_JACSQR010000037.1"/>
</dbReference>
<feature type="signal peptide" evidence="8">
    <location>
        <begin position="1"/>
        <end position="28"/>
    </location>
</feature>
<dbReference type="Proteomes" id="UP000606724">
    <property type="component" value="Unassembled WGS sequence"/>
</dbReference>
<gene>
    <name evidence="9" type="ORF">H9653_10710</name>
</gene>
<dbReference type="InterPro" id="IPR051906">
    <property type="entry name" value="TolC-like"/>
</dbReference>
<reference evidence="9 10" key="1">
    <citation type="submission" date="2020-08" db="EMBL/GenBank/DDBJ databases">
        <title>A Genomic Blueprint of the Chicken Gut Microbiome.</title>
        <authorList>
            <person name="Gilroy R."/>
            <person name="Ravi A."/>
            <person name="Getino M."/>
            <person name="Pursley I."/>
            <person name="Horton D.L."/>
            <person name="Alikhan N.-F."/>
            <person name="Baker D."/>
            <person name="Gharbi K."/>
            <person name="Hall N."/>
            <person name="Watson M."/>
            <person name="Adriaenssens E.M."/>
            <person name="Foster-Nyarko E."/>
            <person name="Jarju S."/>
            <person name="Secka A."/>
            <person name="Antonio M."/>
            <person name="Oren A."/>
            <person name="Chaudhuri R."/>
            <person name="La Ragione R.M."/>
            <person name="Hildebrand F."/>
            <person name="Pallen M.J."/>
        </authorList>
    </citation>
    <scope>NUCLEOTIDE SEQUENCE [LARGE SCALE GENOMIC DNA]</scope>
    <source>
        <strain evidence="9 10">Sa4CVA2</strain>
    </source>
</reference>
<keyword evidence="3" id="KW-0813">Transport</keyword>
<organism evidence="9 10">
    <name type="scientific">Psychrobacter communis</name>
    <dbReference type="NCBI Taxonomy" id="2762238"/>
    <lineage>
        <taxon>Bacteria</taxon>
        <taxon>Pseudomonadati</taxon>
        <taxon>Pseudomonadota</taxon>
        <taxon>Gammaproteobacteria</taxon>
        <taxon>Moraxellales</taxon>
        <taxon>Moraxellaceae</taxon>
        <taxon>Psychrobacter</taxon>
    </lineage>
</organism>
<dbReference type="PANTHER" id="PTHR30026:SF5">
    <property type="entry name" value="ABC-TYPE EFFLUX SYSTEM SECRETIN COMPONENT"/>
    <property type="match status" value="1"/>
</dbReference>
<evidence type="ECO:0000256" key="1">
    <source>
        <dbReference type="ARBA" id="ARBA00004442"/>
    </source>
</evidence>
<accession>A0ABR8RKZ1</accession>
<proteinExistence type="inferred from homology"/>
<dbReference type="Gene3D" id="1.20.1600.10">
    <property type="entry name" value="Outer membrane efflux proteins (OEP)"/>
    <property type="match status" value="1"/>
</dbReference>
<keyword evidence="7" id="KW-0998">Cell outer membrane</keyword>
<comment type="similarity">
    <text evidence="2">Belongs to the outer membrane factor (OMF) (TC 1.B.17) family.</text>
</comment>
<dbReference type="InterPro" id="IPR003423">
    <property type="entry name" value="OMP_efflux"/>
</dbReference>
<dbReference type="Pfam" id="PF02321">
    <property type="entry name" value="OEP"/>
    <property type="match status" value="2"/>
</dbReference>
<comment type="subcellular location">
    <subcellularLocation>
        <location evidence="1">Cell outer membrane</location>
    </subcellularLocation>
</comment>
<keyword evidence="5" id="KW-0812">Transmembrane</keyword>
<sequence>MKFALSTLSTAVMTVTLMGLAASHSANANDDINTPQNEVAPVVVTQIVDADTPSSLQDSSGIKNSVQENGTQITHTQTDKNLAQKSIIKNKAAPIETQPVKAESNGHLTTLIDPITHKSIENSYPLEVSSLLSLEQAQNILLQVSPKIAANQAAIAASEYETDALKTIDHPLVFARASATAYNLDADVDLSSIKNGIINDVNSSIDGIDPPIDIENLPDFGELVGDRIPDTYDLKRSGSTTGAGLGVVWPIYTAGRTAALTGASTARTQEAVADSILDTNELYNTLVERYFKAQLAIIAAYLRDDAYDTVQQVDHMAQRLLEEGFISRVDRLEAQSALADAKSESVNANNDARLAMMALQRLLRTDYRIKPSTPLFVSSRPLPDVNYFQDLALNNHPGLQKVAAKRAQAQQLHALSDTGYKPTVMLYGYSQVEKDPSWVAGISASWKLWGGLDKKASLASSNAKIRQADLSEIEVSDNLLLLVEKNWHDVNNAQSRYQALQSNVDLAAEVLRLRQLGLQEGLNTPIDVVQAQTQYLKARTEQAQAANTYVQSLAALMQSCGTPLAFNAYLNAADIRLPTLYDK</sequence>
<keyword evidence="8" id="KW-0732">Signal</keyword>
<evidence type="ECO:0000256" key="7">
    <source>
        <dbReference type="ARBA" id="ARBA00023237"/>
    </source>
</evidence>
<comment type="caution">
    <text evidence="9">The sequence shown here is derived from an EMBL/GenBank/DDBJ whole genome shotgun (WGS) entry which is preliminary data.</text>
</comment>
<feature type="chain" id="PRO_5047366594" evidence="8">
    <location>
        <begin position="29"/>
        <end position="583"/>
    </location>
</feature>